<dbReference type="EMBL" id="CP092362">
    <property type="protein sequence ID" value="ULN42085.1"/>
    <property type="molecule type" value="Genomic_DNA"/>
</dbReference>
<evidence type="ECO:0008006" key="3">
    <source>
        <dbReference type="Google" id="ProtNLM"/>
    </source>
</evidence>
<name>A0ABY3TM98_9MYCO</name>
<sequence length="90" mass="9848">MSKHDIDPLASALEFRPGDEVLVIAKNAPRYAEVGEVYETSNDGGDLVVGVVFDRGGPYASTEVYRVVELRHMTIAGEVRGSRNRQAREG</sequence>
<reference evidence="1" key="1">
    <citation type="submission" date="2022-08" db="EMBL/GenBank/DDBJ databases">
        <title>Whole genome sequencing of non-tuberculosis mycobacteria type-strains.</title>
        <authorList>
            <person name="Igarashi Y."/>
            <person name="Osugi A."/>
            <person name="Mitarai S."/>
        </authorList>
    </citation>
    <scope>NUCLEOTIDE SEQUENCE</scope>
    <source>
        <strain evidence="1">JCM 16369</strain>
    </source>
</reference>
<dbReference type="Proteomes" id="UP001055337">
    <property type="component" value="Chromosome"/>
</dbReference>
<accession>A0ABY3TM98</accession>
<organism evidence="1 2">
    <name type="scientific">Mycolicibacterium crocinum</name>
    <dbReference type="NCBI Taxonomy" id="388459"/>
    <lineage>
        <taxon>Bacteria</taxon>
        <taxon>Bacillati</taxon>
        <taxon>Actinomycetota</taxon>
        <taxon>Actinomycetes</taxon>
        <taxon>Mycobacteriales</taxon>
        <taxon>Mycobacteriaceae</taxon>
        <taxon>Mycolicibacterium</taxon>
    </lineage>
</organism>
<dbReference type="RefSeq" id="WP_240178555.1">
    <property type="nucleotide sequence ID" value="NZ_CP092362.2"/>
</dbReference>
<evidence type="ECO:0000313" key="2">
    <source>
        <dbReference type="Proteomes" id="UP001055337"/>
    </source>
</evidence>
<proteinExistence type="predicted"/>
<keyword evidence="2" id="KW-1185">Reference proteome</keyword>
<gene>
    <name evidence="1" type="ORF">MI149_02855</name>
</gene>
<protein>
    <recommendedName>
        <fullName evidence="3">DUF4926 domain-containing protein</fullName>
    </recommendedName>
</protein>
<evidence type="ECO:0000313" key="1">
    <source>
        <dbReference type="EMBL" id="ULN42085.1"/>
    </source>
</evidence>